<proteinExistence type="predicted"/>
<dbReference type="EMBL" id="CP053985">
    <property type="protein sequence ID" value="QKH33853.1"/>
    <property type="molecule type" value="Genomic_DNA"/>
</dbReference>
<dbReference type="RefSeq" id="WP_173143025.1">
    <property type="nucleotide sequence ID" value="NZ_CP053985.1"/>
</dbReference>
<dbReference type="AlphaFoldDB" id="A0A7D4HQY8"/>
<sequence>MTTQTTSDNRTATPQQFADHLQREARAALASAPVAGEAVAFHMGDAGDIQRLLATHQIGRRVDHPELGVMGAVEVTTWATKIGLALEVHNSNGGMSANLYAAPQASDAVTLTGIDPDRLRAIASSGSLTAMSNALQNVARRLGPKDRNAVCNASPKSAGANEFDDWVARWRPRRR</sequence>
<reference evidence="2 3" key="1">
    <citation type="submission" date="2020-05" db="EMBL/GenBank/DDBJ databases">
        <title>FDA dAtabase for Regulatory Grade micrObial Sequences (FDA-ARGOS): Supporting development and validation of Infectious Disease Dx tests.</title>
        <authorList>
            <person name="Sproer C."/>
            <person name="Gronow S."/>
            <person name="Severitt S."/>
            <person name="Schroder I."/>
            <person name="Tallon L."/>
            <person name="Sadzewicz L."/>
            <person name="Zhao X."/>
            <person name="Vavikolanu K."/>
            <person name="Mehta A."/>
            <person name="Aluvathingal J."/>
            <person name="Nadendla S."/>
            <person name="Myers T."/>
            <person name="Yan Y."/>
            <person name="Sichtig H."/>
        </authorList>
    </citation>
    <scope>NUCLEOTIDE SEQUENCE [LARGE SCALE GENOMIC DNA]</scope>
    <source>
        <strain evidence="2 3">FDAARGOS_790</strain>
    </source>
</reference>
<accession>A0A7D4HQY8</accession>
<organism evidence="2 3">
    <name type="scientific">Achromobacter pestifer</name>
    <dbReference type="NCBI Taxonomy" id="1353889"/>
    <lineage>
        <taxon>Bacteria</taxon>
        <taxon>Pseudomonadati</taxon>
        <taxon>Pseudomonadota</taxon>
        <taxon>Betaproteobacteria</taxon>
        <taxon>Burkholderiales</taxon>
        <taxon>Alcaligenaceae</taxon>
        <taxon>Achromobacter</taxon>
    </lineage>
</organism>
<dbReference type="KEGG" id="apes:FOC84_02430"/>
<dbReference type="Proteomes" id="UP000500970">
    <property type="component" value="Chromosome"/>
</dbReference>
<evidence type="ECO:0000256" key="1">
    <source>
        <dbReference type="SAM" id="MobiDB-lite"/>
    </source>
</evidence>
<protein>
    <submittedName>
        <fullName evidence="2">Uncharacterized protein</fullName>
    </submittedName>
</protein>
<name>A0A7D4HQY8_9BURK</name>
<keyword evidence="3" id="KW-1185">Reference proteome</keyword>
<gene>
    <name evidence="2" type="ORF">FOC84_02430</name>
</gene>
<evidence type="ECO:0000313" key="2">
    <source>
        <dbReference type="EMBL" id="QKH33853.1"/>
    </source>
</evidence>
<feature type="region of interest" description="Disordered" evidence="1">
    <location>
        <begin position="150"/>
        <end position="175"/>
    </location>
</feature>
<evidence type="ECO:0000313" key="3">
    <source>
        <dbReference type="Proteomes" id="UP000500970"/>
    </source>
</evidence>